<dbReference type="EMBL" id="SJPU01000002">
    <property type="protein sequence ID" value="TWU15979.1"/>
    <property type="molecule type" value="Genomic_DNA"/>
</dbReference>
<organism evidence="2 3">
    <name type="scientific">Allorhodopirellula heiligendammensis</name>
    <dbReference type="NCBI Taxonomy" id="2714739"/>
    <lineage>
        <taxon>Bacteria</taxon>
        <taxon>Pseudomonadati</taxon>
        <taxon>Planctomycetota</taxon>
        <taxon>Planctomycetia</taxon>
        <taxon>Pirellulales</taxon>
        <taxon>Pirellulaceae</taxon>
        <taxon>Allorhodopirellula</taxon>
    </lineage>
</organism>
<sequence length="267" mass="29687">MDQSEPDKGPLIGDLTGAGKVINSEVAKRIYDDALSPSMRELGSLSEDFLKTIHLIAAPFQIGAVLQVRLVSFCERISNMVPKERQRDAPPEIAKPVIEAIAFIRDDSPLMTMFEELMSRAIDVNEADELSPEFPAIIQSLSPLQAKLITSLAAEDHFTDIIQDRNTGIVYRQLGSNYQPEDYHGYPHHLTLVQNLATKSIVTILFRDIAEEYPDTTVPEGTHLRRMSVRLSRFGLWFATSCTERQAPTTQSHGFASDGIPQSGEFG</sequence>
<feature type="region of interest" description="Disordered" evidence="1">
    <location>
        <begin position="248"/>
        <end position="267"/>
    </location>
</feature>
<dbReference type="Pfam" id="PF14337">
    <property type="entry name" value="Abi_alpha"/>
    <property type="match status" value="1"/>
</dbReference>
<evidence type="ECO:0000313" key="2">
    <source>
        <dbReference type="EMBL" id="TWU15979.1"/>
    </source>
</evidence>
<proteinExistence type="predicted"/>
<evidence type="ECO:0008006" key="4">
    <source>
        <dbReference type="Google" id="ProtNLM"/>
    </source>
</evidence>
<dbReference type="RefSeq" id="WP_146407729.1">
    <property type="nucleotide sequence ID" value="NZ_SJPU01000002.1"/>
</dbReference>
<name>A0A5C6BZD6_9BACT</name>
<dbReference type="Proteomes" id="UP000319908">
    <property type="component" value="Unassembled WGS sequence"/>
</dbReference>
<dbReference type="OrthoDB" id="1347735at2"/>
<dbReference type="AlphaFoldDB" id="A0A5C6BZD6"/>
<evidence type="ECO:0000313" key="3">
    <source>
        <dbReference type="Proteomes" id="UP000319908"/>
    </source>
</evidence>
<reference evidence="2 3" key="1">
    <citation type="journal article" date="2020" name="Antonie Van Leeuwenhoek">
        <title>Rhodopirellula heiligendammensis sp. nov., Rhodopirellula pilleata sp. nov., and Rhodopirellula solitaria sp. nov. isolated from natural or artificial marine surfaces in Northern Germany and California, USA, and emended description of the genus Rhodopirellula.</title>
        <authorList>
            <person name="Kallscheuer N."/>
            <person name="Wiegand S."/>
            <person name="Jogler M."/>
            <person name="Boedeker C."/>
            <person name="Peeters S.H."/>
            <person name="Rast P."/>
            <person name="Heuer A."/>
            <person name="Jetten M.S.M."/>
            <person name="Rohde M."/>
            <person name="Jogler C."/>
        </authorList>
    </citation>
    <scope>NUCLEOTIDE SEQUENCE [LARGE SCALE GENOMIC DNA]</scope>
    <source>
        <strain evidence="2 3">Poly21</strain>
    </source>
</reference>
<protein>
    <recommendedName>
        <fullName evidence="4">DUF4393 domain-containing protein</fullName>
    </recommendedName>
</protein>
<dbReference type="InterPro" id="IPR025506">
    <property type="entry name" value="Abi_alpha"/>
</dbReference>
<evidence type="ECO:0000256" key="1">
    <source>
        <dbReference type="SAM" id="MobiDB-lite"/>
    </source>
</evidence>
<keyword evidence="3" id="KW-1185">Reference proteome</keyword>
<accession>A0A5C6BZD6</accession>
<comment type="caution">
    <text evidence="2">The sequence shown here is derived from an EMBL/GenBank/DDBJ whole genome shotgun (WGS) entry which is preliminary data.</text>
</comment>
<gene>
    <name evidence="2" type="ORF">Poly21_31830</name>
</gene>